<keyword evidence="6" id="KW-1185">Reference proteome</keyword>
<feature type="region of interest" description="Disordered" evidence="4">
    <location>
        <begin position="172"/>
        <end position="216"/>
    </location>
</feature>
<feature type="region of interest" description="Disordered" evidence="4">
    <location>
        <begin position="346"/>
        <end position="387"/>
    </location>
</feature>
<feature type="compositionally biased region" description="Polar residues" evidence="4">
    <location>
        <begin position="351"/>
        <end position="361"/>
    </location>
</feature>
<dbReference type="InterPro" id="IPR008545">
    <property type="entry name" value="Web"/>
</dbReference>
<feature type="compositionally biased region" description="Polar residues" evidence="4">
    <location>
        <begin position="180"/>
        <end position="190"/>
    </location>
</feature>
<feature type="region of interest" description="Disordered" evidence="4">
    <location>
        <begin position="410"/>
        <end position="441"/>
    </location>
</feature>
<evidence type="ECO:0000313" key="6">
    <source>
        <dbReference type="Proteomes" id="UP001231189"/>
    </source>
</evidence>
<feature type="coiled-coil region" evidence="3">
    <location>
        <begin position="694"/>
        <end position="749"/>
    </location>
</feature>
<feature type="compositionally biased region" description="Basic and acidic residues" evidence="4">
    <location>
        <begin position="1205"/>
        <end position="1221"/>
    </location>
</feature>
<feature type="region of interest" description="Disordered" evidence="4">
    <location>
        <begin position="289"/>
        <end position="315"/>
    </location>
</feature>
<dbReference type="Pfam" id="PF05701">
    <property type="entry name" value="WEMBL"/>
    <property type="match status" value="1"/>
</dbReference>
<feature type="region of interest" description="Disordered" evidence="4">
    <location>
        <begin position="235"/>
        <end position="270"/>
    </location>
</feature>
<reference evidence="5" key="1">
    <citation type="submission" date="2023-07" db="EMBL/GenBank/DDBJ databases">
        <title>A chromosome-level genome assembly of Lolium multiflorum.</title>
        <authorList>
            <person name="Chen Y."/>
            <person name="Copetti D."/>
            <person name="Kolliker R."/>
            <person name="Studer B."/>
        </authorList>
    </citation>
    <scope>NUCLEOTIDE SEQUENCE</scope>
    <source>
        <strain evidence="5">02402/16</strain>
        <tissue evidence="5">Leaf</tissue>
    </source>
</reference>
<comment type="caution">
    <text evidence="5">The sequence shown here is derived from an EMBL/GenBank/DDBJ whole genome shotgun (WGS) entry which is preliminary data.</text>
</comment>
<feature type="compositionally biased region" description="Basic and acidic residues" evidence="4">
    <location>
        <begin position="377"/>
        <end position="387"/>
    </location>
</feature>
<dbReference type="EMBL" id="JAUUTY010000004">
    <property type="protein sequence ID" value="KAK1652472.1"/>
    <property type="molecule type" value="Genomic_DNA"/>
</dbReference>
<dbReference type="GO" id="GO:0009903">
    <property type="term" value="P:chloroplast avoidance movement"/>
    <property type="evidence" value="ECO:0007669"/>
    <property type="project" value="TreeGrafter"/>
</dbReference>
<accession>A0AAD8WFQ4</accession>
<name>A0AAD8WFQ4_LOLMU</name>
<feature type="coiled-coil region" evidence="3">
    <location>
        <begin position="972"/>
        <end position="1101"/>
    </location>
</feature>
<feature type="region of interest" description="Disordered" evidence="4">
    <location>
        <begin position="1205"/>
        <end position="1224"/>
    </location>
</feature>
<feature type="compositionally biased region" description="Polar residues" evidence="4">
    <location>
        <begin position="294"/>
        <end position="304"/>
    </location>
</feature>
<proteinExistence type="inferred from homology"/>
<feature type="coiled-coil region" evidence="3">
    <location>
        <begin position="826"/>
        <end position="916"/>
    </location>
</feature>
<evidence type="ECO:0000256" key="4">
    <source>
        <dbReference type="SAM" id="MobiDB-lite"/>
    </source>
</evidence>
<sequence>MKSVFHQIRVSDDYNKDLLRIEQPITDFILWIRAELTSRRCTTFIRSKDCSLIASPRMLDLLVHMITEGTNEDDSNFLEKTVRVTSKTPVHQELPASLTLIDSKSNLQEILVEQKAPIGGSVTGSSEVDNSRLPSIKEDSRSFPSATNEVDELKEAISDNKSNLQEFLVKQKAPIGGSTTGSSEVDNSGLPSIEEESRSLPSASHEVDESKETINDNKSSLQEISVKQKAPVGAFMTGSPEVDNSGLPLIKEDSHSFPSASDEVDESKETINDNKSNLQEILVEQKAPIGGSITGSSEVGNSGLPSIKEDSHSFPSASIEVGESKEAINDNKSNLQEILVEQKAPVGGSLTGSSEVDNSGLPSIKEDFHSFPSSSSEFHEPKEASNDNKRNLQEIFIEQKTPIGAFITGSSEVDDSGLPSIKEDSHSFSTPSNEVHESKEAINDNKSILQEILVEQKIPIGAFITGSSEVDYSGLPSVKEDSHSFPSASNEVDESKEAINDNKSNLQEIFVEQKAPIGGSISGSSEVDNSGLPSMKEDSHSSPSSSNEVDESKETINDLMAMQSSGENTHATPQTSVSSREDVQCAPLRKVQNGASSSDSEKTACEAAPAILTKVKEEKPRVMPRWSERQMSLRDTRQKVPAPVRRLSRAETFVDTTNPIESVKMAASKFGGSVNWKKRRTLPVQVNDHVKLEVGMLKNEISKCKEQAEAAEAAKLSVFNEIERTNKLGEVLKRDLERAQHEEADAKKDLDFFQFIVPEMEEGGVSSDDSVAGKEILKNIQERHKVLVSKLNLVNDELKRVQEGYDSLLIEHDISTEKSRAAITVSIETEKQVEELTVELNKLNEVLDLARATCHDAEEKKVCMSLSRDEDRLKWEKDLTQAEEEMSQLNKKLSSVEDLKSELETYSNMLVKCNEELTVYVEAKLIEEAQAQGTRNHETMQEETILSRNELEEHMKSIDKARDEVCTLKIAAASLQSELRKEKEALAAMQQLEATASTTISSLEAEIKLAQQELEAVQAKEKESRDRTGEFPRILQAAAQEADEAKSVAMKAQEMLRMNKEEMDQVKAGLSTMEFRLQSALKEMEAAKESERMSLEALRALEESELAANIAEQGSPPTITLDFHEHATLVEKAHQAEELAHKKTSCATAQIKMAKESESLILSRLGEAYKVLEERKQSLLAATKQADTAAKGKLAMEQELRTWREEHAQRRKAGEASRSETKSSNTAVVIFERDGDTKGTCKEDSCALVHPISDPSARNSPALHGKTSRAKKPPFLRRMMMFLARRRLKAAE</sequence>
<evidence type="ECO:0000256" key="2">
    <source>
        <dbReference type="ARBA" id="ARBA00023054"/>
    </source>
</evidence>
<feature type="region of interest" description="Disordered" evidence="4">
    <location>
        <begin position="619"/>
        <end position="642"/>
    </location>
</feature>
<evidence type="ECO:0000256" key="1">
    <source>
        <dbReference type="ARBA" id="ARBA00005485"/>
    </source>
</evidence>
<evidence type="ECO:0000313" key="5">
    <source>
        <dbReference type="EMBL" id="KAK1652472.1"/>
    </source>
</evidence>
<comment type="similarity">
    <text evidence="1">Belongs to the WEB family.</text>
</comment>
<evidence type="ECO:0000256" key="3">
    <source>
        <dbReference type="SAM" id="Coils"/>
    </source>
</evidence>
<dbReference type="PANTHER" id="PTHR32054:SF28">
    <property type="entry name" value="OS06G0314000 PROTEIN"/>
    <property type="match status" value="1"/>
</dbReference>
<feature type="compositionally biased region" description="Basic and acidic residues" evidence="4">
    <location>
        <begin position="205"/>
        <end position="215"/>
    </location>
</feature>
<dbReference type="GO" id="GO:0005829">
    <property type="term" value="C:cytosol"/>
    <property type="evidence" value="ECO:0007669"/>
    <property type="project" value="TreeGrafter"/>
</dbReference>
<gene>
    <name evidence="5" type="ORF">QYE76_070277</name>
</gene>
<dbReference type="PANTHER" id="PTHR32054">
    <property type="entry name" value="HEAVY CHAIN, PUTATIVE, EXPRESSED-RELATED-RELATED"/>
    <property type="match status" value="1"/>
</dbReference>
<protein>
    <submittedName>
        <fullName evidence="5">Uncharacterized protein</fullName>
    </submittedName>
</protein>
<feature type="compositionally biased region" description="Polar residues" evidence="4">
    <location>
        <begin position="522"/>
        <end position="532"/>
    </location>
</feature>
<organism evidence="5 6">
    <name type="scientific">Lolium multiflorum</name>
    <name type="common">Italian ryegrass</name>
    <name type="synonym">Lolium perenne subsp. multiflorum</name>
    <dbReference type="NCBI Taxonomy" id="4521"/>
    <lineage>
        <taxon>Eukaryota</taxon>
        <taxon>Viridiplantae</taxon>
        <taxon>Streptophyta</taxon>
        <taxon>Embryophyta</taxon>
        <taxon>Tracheophyta</taxon>
        <taxon>Spermatophyta</taxon>
        <taxon>Magnoliopsida</taxon>
        <taxon>Liliopsida</taxon>
        <taxon>Poales</taxon>
        <taxon>Poaceae</taxon>
        <taxon>BOP clade</taxon>
        <taxon>Pooideae</taxon>
        <taxon>Poodae</taxon>
        <taxon>Poeae</taxon>
        <taxon>Poeae Chloroplast Group 2 (Poeae type)</taxon>
        <taxon>Loliodinae</taxon>
        <taxon>Loliinae</taxon>
        <taxon>Lolium</taxon>
    </lineage>
</organism>
<feature type="compositionally biased region" description="Basic and acidic residues" evidence="4">
    <location>
        <begin position="619"/>
        <end position="638"/>
    </location>
</feature>
<feature type="compositionally biased region" description="Polar residues" evidence="4">
    <location>
        <begin position="562"/>
        <end position="578"/>
    </location>
</feature>
<feature type="region of interest" description="Disordered" evidence="4">
    <location>
        <begin position="469"/>
        <end position="604"/>
    </location>
</feature>
<feature type="region of interest" description="Disordered" evidence="4">
    <location>
        <begin position="119"/>
        <end position="147"/>
    </location>
</feature>
<keyword evidence="2 3" id="KW-0175">Coiled coil</keyword>
<feature type="region of interest" description="Disordered" evidence="4">
    <location>
        <begin position="1251"/>
        <end position="1272"/>
    </location>
</feature>
<dbReference type="Proteomes" id="UP001231189">
    <property type="component" value="Unassembled WGS sequence"/>
</dbReference>
<dbReference type="GO" id="GO:0009904">
    <property type="term" value="P:chloroplast accumulation movement"/>
    <property type="evidence" value="ECO:0007669"/>
    <property type="project" value="TreeGrafter"/>
</dbReference>